<feature type="transmembrane region" description="Helical" evidence="1">
    <location>
        <begin position="73"/>
        <end position="94"/>
    </location>
</feature>
<proteinExistence type="predicted"/>
<feature type="transmembrane region" description="Helical" evidence="1">
    <location>
        <begin position="37"/>
        <end position="61"/>
    </location>
</feature>
<feature type="transmembrane region" description="Helical" evidence="1">
    <location>
        <begin position="6"/>
        <end position="25"/>
    </location>
</feature>
<evidence type="ECO:0000256" key="1">
    <source>
        <dbReference type="SAM" id="Phobius"/>
    </source>
</evidence>
<gene>
    <name evidence="2" type="ORF">CAB88_14750</name>
</gene>
<dbReference type="EMBL" id="CP021061">
    <property type="protein sequence ID" value="ARP58253.1"/>
    <property type="molecule type" value="Genomic_DNA"/>
</dbReference>
<evidence type="ECO:0000313" key="2">
    <source>
        <dbReference type="EMBL" id="ARP58253.1"/>
    </source>
</evidence>
<dbReference type="Proteomes" id="UP000194143">
    <property type="component" value="Chromosome"/>
</dbReference>
<reference evidence="2 3" key="1">
    <citation type="submission" date="2017-04" db="EMBL/GenBank/DDBJ databases">
        <title>Complete Genome Sequence of Bacillus thuringiensis type Strain ATCC 10792.</title>
        <authorList>
            <person name="Oh D.-H."/>
            <person name="Park B.-J."/>
            <person name="Shuai W."/>
            <person name="Chelliah R."/>
        </authorList>
    </citation>
    <scope>NUCLEOTIDE SEQUENCE [LARGE SCALE GENOMIC DNA]</scope>
    <source>
        <strain evidence="2 3">ATCC 10792</strain>
    </source>
</reference>
<protein>
    <submittedName>
        <fullName evidence="2">Uncharacterized protein</fullName>
    </submittedName>
</protein>
<accession>A0A1W6WPW1</accession>
<organism evidence="2 3">
    <name type="scientific">Bacillus thuringiensis</name>
    <dbReference type="NCBI Taxonomy" id="1428"/>
    <lineage>
        <taxon>Bacteria</taxon>
        <taxon>Bacillati</taxon>
        <taxon>Bacillota</taxon>
        <taxon>Bacilli</taxon>
        <taxon>Bacillales</taxon>
        <taxon>Bacillaceae</taxon>
        <taxon>Bacillus</taxon>
        <taxon>Bacillus cereus group</taxon>
    </lineage>
</organism>
<keyword evidence="1" id="KW-0472">Membrane</keyword>
<keyword evidence="1" id="KW-1133">Transmembrane helix</keyword>
<dbReference type="AlphaFoldDB" id="A0A1W6WPW1"/>
<dbReference type="RefSeq" id="WP_001279465.1">
    <property type="nucleotide sequence ID" value="NZ_CP021061.1"/>
</dbReference>
<sequence length="99" mass="10748">MSDGIEVFIVLLFAIALFSILNFLAISLSGHSFKKRIVAGFIFLLLTPIIFLTIATFASIFDKVGFGAGTLAFMIASVYILNGIVLLLSSLFILKKDIT</sequence>
<keyword evidence="1" id="KW-0812">Transmembrane</keyword>
<name>A0A1W6WPW1_BACTU</name>
<dbReference type="GeneID" id="67467246"/>
<keyword evidence="3" id="KW-1185">Reference proteome</keyword>
<evidence type="ECO:0000313" key="3">
    <source>
        <dbReference type="Proteomes" id="UP000194143"/>
    </source>
</evidence>